<dbReference type="InterPro" id="IPR005531">
    <property type="entry name" value="Asp23"/>
</dbReference>
<organism evidence="4 5">
    <name type="scientific">Tetragenococcus muriaticus PMC-11-5</name>
    <dbReference type="NCBI Taxonomy" id="1302649"/>
    <lineage>
        <taxon>Bacteria</taxon>
        <taxon>Bacillati</taxon>
        <taxon>Bacillota</taxon>
        <taxon>Bacilli</taxon>
        <taxon>Lactobacillales</taxon>
        <taxon>Enterococcaceae</taxon>
        <taxon>Tetragenococcus</taxon>
    </lineage>
</organism>
<dbReference type="PANTHER" id="PTHR34297:SF3">
    <property type="entry name" value="ALKALINE SHOCK PROTEIN 23"/>
    <property type="match status" value="1"/>
</dbReference>
<dbReference type="Proteomes" id="UP000029380">
    <property type="component" value="Unassembled WGS sequence"/>
</dbReference>
<reference evidence="4 5" key="1">
    <citation type="submission" date="2014-08" db="EMBL/GenBank/DDBJ databases">
        <title>Genome sequence of Tetragenococcus muriaticus.</title>
        <authorList>
            <person name="Chuea-nongthon C."/>
            <person name="Rodtong S."/>
            <person name="Yongsawatdigul J."/>
            <person name="Steele J.L."/>
            <person name="Liu X.-y."/>
            <person name="Speers J."/>
            <person name="Glasner J.D."/>
            <person name="Neeno-Eckwall E.C."/>
        </authorList>
    </citation>
    <scope>NUCLEOTIDE SEQUENCE [LARGE SCALE GENOMIC DNA]</scope>
    <source>
        <strain evidence="4 5">PMC-11-5</strain>
    </source>
</reference>
<dbReference type="EMBL" id="JPVU01000264">
    <property type="protein sequence ID" value="KFN89552.1"/>
    <property type="molecule type" value="Genomic_DNA"/>
</dbReference>
<name>A0A091C0G7_9ENTE</name>
<evidence type="ECO:0000256" key="1">
    <source>
        <dbReference type="ARBA" id="ARBA00005721"/>
    </source>
</evidence>
<evidence type="ECO:0000313" key="4">
    <source>
        <dbReference type="EMBL" id="KFN89552.1"/>
    </source>
</evidence>
<gene>
    <name evidence="4" type="ORF">TMUPMC115_2355</name>
</gene>
<feature type="region of interest" description="Disordered" evidence="3">
    <location>
        <begin position="135"/>
        <end position="184"/>
    </location>
</feature>
<dbReference type="AlphaFoldDB" id="A0A091C0G7"/>
<dbReference type="PANTHER" id="PTHR34297">
    <property type="entry name" value="HYPOTHETICAL CYTOSOLIC PROTEIN-RELATED"/>
    <property type="match status" value="1"/>
</dbReference>
<dbReference type="RefSeq" id="WP_028790744.1">
    <property type="nucleotide sequence ID" value="NZ_JPVU01000264.1"/>
</dbReference>
<comment type="similarity">
    <text evidence="1">Belongs to the asp23 family.</text>
</comment>
<evidence type="ECO:0000256" key="3">
    <source>
        <dbReference type="SAM" id="MobiDB-lite"/>
    </source>
</evidence>
<feature type="compositionally biased region" description="Polar residues" evidence="3">
    <location>
        <begin position="144"/>
        <end position="169"/>
    </location>
</feature>
<accession>A0A091C0G7</accession>
<sequence length="184" mass="20390">MAEQTSKTVKASGANANQEQHQVAGELTFEDKVIQKIIGIALENVSGLLHVDGGFFSNMAERISSSDNVTNGIETEVGKEQVAVDLDVVIEYRKDAEQIYDQIKKVAAEQVKKMTHLDVVEVNVHVEDIKTKEEIEQESETVQDKVTSAGKTTGQYISQQTNKATQSISEDVENIQENREPRVE</sequence>
<dbReference type="OrthoDB" id="9808942at2"/>
<evidence type="ECO:0000313" key="5">
    <source>
        <dbReference type="Proteomes" id="UP000029380"/>
    </source>
</evidence>
<dbReference type="PATRIC" id="fig|1302649.3.peg.2354"/>
<comment type="caution">
    <text evidence="4">The sequence shown here is derived from an EMBL/GenBank/DDBJ whole genome shotgun (WGS) entry which is preliminary data.</text>
</comment>
<proteinExistence type="inferred from homology"/>
<dbReference type="Pfam" id="PF03780">
    <property type="entry name" value="Asp23"/>
    <property type="match status" value="1"/>
</dbReference>
<evidence type="ECO:0000256" key="2">
    <source>
        <dbReference type="ARBA" id="ARBA00039575"/>
    </source>
</evidence>
<protein>
    <recommendedName>
        <fullName evidence="2">Stress response regulator gls24 homolog</fullName>
    </recommendedName>
</protein>